<reference evidence="8" key="1">
    <citation type="submission" date="2015-07" db="EMBL/GenBank/DDBJ databases">
        <title>Discovery of a poly(ethylene terephthalate assimilation.</title>
        <authorList>
            <person name="Yoshida S."/>
            <person name="Hiraga K."/>
            <person name="Takehana T."/>
            <person name="Taniguchi I."/>
            <person name="Yamaji H."/>
            <person name="Maeda Y."/>
            <person name="Toyohara K."/>
            <person name="Miyamoto K."/>
            <person name="Kimura Y."/>
            <person name="Oda K."/>
        </authorList>
    </citation>
    <scope>NUCLEOTIDE SEQUENCE [LARGE SCALE GENOMIC DNA]</scope>
    <source>
        <strain evidence="8">NBRC 110686 / TISTR 2288 / 201-F6</strain>
    </source>
</reference>
<feature type="transmembrane region" description="Helical" evidence="5">
    <location>
        <begin position="363"/>
        <end position="383"/>
    </location>
</feature>
<dbReference type="Gene3D" id="1.20.1250.20">
    <property type="entry name" value="MFS general substrate transporter like domains"/>
    <property type="match status" value="2"/>
</dbReference>
<proteinExistence type="predicted"/>
<gene>
    <name evidence="7" type="ORF">ISF6_3811</name>
</gene>
<dbReference type="PANTHER" id="PTHR11360:SF290">
    <property type="entry name" value="MONOCARBOXYLATE MFS PERMEASE"/>
    <property type="match status" value="1"/>
</dbReference>
<dbReference type="InterPro" id="IPR011701">
    <property type="entry name" value="MFS"/>
</dbReference>
<feature type="transmembrane region" description="Helical" evidence="5">
    <location>
        <begin position="395"/>
        <end position="415"/>
    </location>
</feature>
<dbReference type="SUPFAM" id="SSF103473">
    <property type="entry name" value="MFS general substrate transporter"/>
    <property type="match status" value="1"/>
</dbReference>
<dbReference type="EMBL" id="BBYR01000059">
    <property type="protein sequence ID" value="GAP37866.1"/>
    <property type="molecule type" value="Genomic_DNA"/>
</dbReference>
<evidence type="ECO:0000256" key="3">
    <source>
        <dbReference type="ARBA" id="ARBA00023136"/>
    </source>
</evidence>
<evidence type="ECO:0000256" key="1">
    <source>
        <dbReference type="ARBA" id="ARBA00022692"/>
    </source>
</evidence>
<sequence>MRPRADNAAMTALPPAPPEPDSPRAWARLGIALLLMTTGSGAMYAVPVMLPAVQAEFGIDRSSAALPYTLLMIGFGFGGILMGRLADRHGVMRPILVGAAGLGLGGLAAGLSPGIASHALAHGLLIGLLGSAATFAPLVADTSLWFVRRRGIAVAVCASGNYLAGAIWPPVAQHFVESVGWRQTSIGMGLFAALTLAALAPLMRQRAPAAVAAAAGPGGAAAGAGADPARPFGLSPTAAQALLCLAGVACCVAMAMPQVHIVAYCSDLGYGAARGAQMLSLMLACGIVSRLVSGAICDRIGGLRTLLLGSALQGLALLLFLPFDGMVSLYVVSALFGLFQGGIVPSYAIIVREHFPAAEAGRRVGTVLMFTLFGMALGGWMSGKVFDLTGSYHAAFLNGLAWNALNLTIAGLLLWRSGGLRPRGPWAAPA</sequence>
<accession>A0A0K8P5K1</accession>
<dbReference type="PROSITE" id="PS50850">
    <property type="entry name" value="MFS"/>
    <property type="match status" value="1"/>
</dbReference>
<name>A0A0K8P5K1_PISS1</name>
<feature type="transmembrane region" description="Helical" evidence="5">
    <location>
        <begin position="121"/>
        <end position="140"/>
    </location>
</feature>
<dbReference type="InterPro" id="IPR036259">
    <property type="entry name" value="MFS_trans_sf"/>
</dbReference>
<dbReference type="AlphaFoldDB" id="A0A0K8P5K1"/>
<feature type="transmembrane region" description="Helical" evidence="5">
    <location>
        <begin position="305"/>
        <end position="323"/>
    </location>
</feature>
<dbReference type="GO" id="GO:0022857">
    <property type="term" value="F:transmembrane transporter activity"/>
    <property type="evidence" value="ECO:0007669"/>
    <property type="project" value="InterPro"/>
</dbReference>
<dbReference type="STRING" id="1547922.ISF6_3811"/>
<feature type="region of interest" description="Disordered" evidence="4">
    <location>
        <begin position="1"/>
        <end position="21"/>
    </location>
</feature>
<evidence type="ECO:0000313" key="8">
    <source>
        <dbReference type="Proteomes" id="UP000037660"/>
    </source>
</evidence>
<feature type="transmembrane region" description="Helical" evidence="5">
    <location>
        <begin position="183"/>
        <end position="202"/>
    </location>
</feature>
<dbReference type="InterPro" id="IPR020846">
    <property type="entry name" value="MFS_dom"/>
</dbReference>
<evidence type="ECO:0000259" key="6">
    <source>
        <dbReference type="PROSITE" id="PS50850"/>
    </source>
</evidence>
<feature type="transmembrane region" description="Helical" evidence="5">
    <location>
        <begin position="31"/>
        <end position="53"/>
    </location>
</feature>
<dbReference type="InterPro" id="IPR050327">
    <property type="entry name" value="Proton-linked_MCT"/>
</dbReference>
<evidence type="ECO:0000256" key="2">
    <source>
        <dbReference type="ARBA" id="ARBA00022989"/>
    </source>
</evidence>
<evidence type="ECO:0000313" key="7">
    <source>
        <dbReference type="EMBL" id="GAP37866.1"/>
    </source>
</evidence>
<feature type="transmembrane region" description="Helical" evidence="5">
    <location>
        <begin position="65"/>
        <end position="83"/>
    </location>
</feature>
<feature type="transmembrane region" description="Helical" evidence="5">
    <location>
        <begin position="95"/>
        <end position="115"/>
    </location>
</feature>
<protein>
    <submittedName>
        <fullName evidence="7">Oxalate/formate antiporter</fullName>
    </submittedName>
</protein>
<feature type="transmembrane region" description="Helical" evidence="5">
    <location>
        <begin position="275"/>
        <end position="293"/>
    </location>
</feature>
<reference evidence="7 8" key="2">
    <citation type="journal article" date="2016" name="Science">
        <title>A bacterium that degrades and assimilates poly(ethylene terephthalate).</title>
        <authorList>
            <person name="Yoshida S."/>
            <person name="Hiraga K."/>
            <person name="Takehana T."/>
            <person name="Taniguchi I."/>
            <person name="Yamaji H."/>
            <person name="Maeda Y."/>
            <person name="Toyohara K."/>
            <person name="Miyamoto K."/>
            <person name="Kimura Y."/>
            <person name="Oda K."/>
        </authorList>
    </citation>
    <scope>NUCLEOTIDE SEQUENCE [LARGE SCALE GENOMIC DNA]</scope>
    <source>
        <strain evidence="8">NBRC 110686 / TISTR 2288 / 201-F6</strain>
    </source>
</reference>
<dbReference type="Pfam" id="PF07690">
    <property type="entry name" value="MFS_1"/>
    <property type="match status" value="1"/>
</dbReference>
<keyword evidence="2 5" id="KW-1133">Transmembrane helix</keyword>
<feature type="transmembrane region" description="Helical" evidence="5">
    <location>
        <begin position="152"/>
        <end position="171"/>
    </location>
</feature>
<evidence type="ECO:0000256" key="4">
    <source>
        <dbReference type="SAM" id="MobiDB-lite"/>
    </source>
</evidence>
<feature type="transmembrane region" description="Helical" evidence="5">
    <location>
        <begin position="241"/>
        <end position="263"/>
    </location>
</feature>
<keyword evidence="8" id="KW-1185">Reference proteome</keyword>
<feature type="transmembrane region" description="Helical" evidence="5">
    <location>
        <begin position="329"/>
        <end position="351"/>
    </location>
</feature>
<dbReference type="Proteomes" id="UP000037660">
    <property type="component" value="Unassembled WGS sequence"/>
</dbReference>
<keyword evidence="3 5" id="KW-0472">Membrane</keyword>
<organism evidence="7 8">
    <name type="scientific">Piscinibacter sakaiensis</name>
    <name type="common">Ideonella sakaiensis</name>
    <dbReference type="NCBI Taxonomy" id="1547922"/>
    <lineage>
        <taxon>Bacteria</taxon>
        <taxon>Pseudomonadati</taxon>
        <taxon>Pseudomonadota</taxon>
        <taxon>Betaproteobacteria</taxon>
        <taxon>Burkholderiales</taxon>
        <taxon>Sphaerotilaceae</taxon>
        <taxon>Piscinibacter</taxon>
    </lineage>
</organism>
<comment type="caution">
    <text evidence="7">The sequence shown here is derived from an EMBL/GenBank/DDBJ whole genome shotgun (WGS) entry which is preliminary data.</text>
</comment>
<evidence type="ECO:0000256" key="5">
    <source>
        <dbReference type="SAM" id="Phobius"/>
    </source>
</evidence>
<keyword evidence="1 5" id="KW-0812">Transmembrane</keyword>
<dbReference type="PANTHER" id="PTHR11360">
    <property type="entry name" value="MONOCARBOXYLATE TRANSPORTER"/>
    <property type="match status" value="1"/>
</dbReference>
<feature type="domain" description="Major facilitator superfamily (MFS) profile" evidence="6">
    <location>
        <begin position="25"/>
        <end position="418"/>
    </location>
</feature>